<dbReference type="Gene3D" id="1.10.260.40">
    <property type="entry name" value="lambda repressor-like DNA-binding domains"/>
    <property type="match status" value="1"/>
</dbReference>
<feature type="domain" description="HTH cro/C1-type" evidence="2">
    <location>
        <begin position="81"/>
        <end position="136"/>
    </location>
</feature>
<organism evidence="3 4">
    <name type="scientific">Aliterella atlantica CENA595</name>
    <dbReference type="NCBI Taxonomy" id="1618023"/>
    <lineage>
        <taxon>Bacteria</taxon>
        <taxon>Bacillati</taxon>
        <taxon>Cyanobacteriota</taxon>
        <taxon>Cyanophyceae</taxon>
        <taxon>Chroococcidiopsidales</taxon>
        <taxon>Aliterellaceae</taxon>
        <taxon>Aliterella</taxon>
    </lineage>
</organism>
<comment type="caution">
    <text evidence="3">The sequence shown here is derived from an EMBL/GenBank/DDBJ whole genome shotgun (WGS) entry which is preliminary data.</text>
</comment>
<reference evidence="3 4" key="1">
    <citation type="submission" date="2015-02" db="EMBL/GenBank/DDBJ databases">
        <title>Draft genome of a novel marine cyanobacterium (Chroococcales) isolated from South Atlantic Ocean.</title>
        <authorList>
            <person name="Rigonato J."/>
            <person name="Alvarenga D.O."/>
            <person name="Branco L.H."/>
            <person name="Varani A.M."/>
            <person name="Brandini F.P."/>
            <person name="Fiore M.F."/>
        </authorList>
    </citation>
    <scope>NUCLEOTIDE SEQUENCE [LARGE SCALE GENOMIC DNA]</scope>
    <source>
        <strain evidence="3 4">CENA595</strain>
    </source>
</reference>
<dbReference type="SUPFAM" id="SSF47413">
    <property type="entry name" value="lambda repressor-like DNA-binding domains"/>
    <property type="match status" value="1"/>
</dbReference>
<dbReference type="SMART" id="SM00530">
    <property type="entry name" value="HTH_XRE"/>
    <property type="match status" value="1"/>
</dbReference>
<name>A0A0D8ZTY9_9CYAN</name>
<sequence>MIQNERQYKVTQTKLRELEQASVNIDFQDAKLHPRQVLSQKKSYEKLIARLRQEIAEYEELKGGCIETLQIADINELPVVLIKARIILGMTQKELAEKIGTQEQQIQRYEADRYAAISFDRMMKVARALGMSLKGSMEIAIATQSNSVAVKQ</sequence>
<gene>
    <name evidence="3" type="ORF">UH38_16745</name>
</gene>
<dbReference type="PROSITE" id="PS50943">
    <property type="entry name" value="HTH_CROC1"/>
    <property type="match status" value="1"/>
</dbReference>
<keyword evidence="4" id="KW-1185">Reference proteome</keyword>
<dbReference type="STRING" id="1618023.UH38_16745"/>
<evidence type="ECO:0000259" key="2">
    <source>
        <dbReference type="PROSITE" id="PS50943"/>
    </source>
</evidence>
<dbReference type="OrthoDB" id="572992at2"/>
<dbReference type="AlphaFoldDB" id="A0A0D8ZTY9"/>
<accession>A0A0D8ZTY9</accession>
<dbReference type="RefSeq" id="WP_045055824.1">
    <property type="nucleotide sequence ID" value="NZ_CAWMDP010000006.1"/>
</dbReference>
<dbReference type="InterPro" id="IPR010982">
    <property type="entry name" value="Lambda_DNA-bd_dom_sf"/>
</dbReference>
<keyword evidence="1" id="KW-0175">Coiled coil</keyword>
<feature type="coiled-coil region" evidence="1">
    <location>
        <begin position="1"/>
        <end position="61"/>
    </location>
</feature>
<evidence type="ECO:0000313" key="4">
    <source>
        <dbReference type="Proteomes" id="UP000032452"/>
    </source>
</evidence>
<dbReference type="GO" id="GO:0003677">
    <property type="term" value="F:DNA binding"/>
    <property type="evidence" value="ECO:0007669"/>
    <property type="project" value="InterPro"/>
</dbReference>
<dbReference type="CDD" id="cd00093">
    <property type="entry name" value="HTH_XRE"/>
    <property type="match status" value="1"/>
</dbReference>
<evidence type="ECO:0000256" key="1">
    <source>
        <dbReference type="SAM" id="Coils"/>
    </source>
</evidence>
<protein>
    <submittedName>
        <fullName evidence="3">Transcriptional regulator</fullName>
    </submittedName>
</protein>
<proteinExistence type="predicted"/>
<dbReference type="Proteomes" id="UP000032452">
    <property type="component" value="Unassembled WGS sequence"/>
</dbReference>
<dbReference type="Pfam" id="PF01381">
    <property type="entry name" value="HTH_3"/>
    <property type="match status" value="1"/>
</dbReference>
<dbReference type="PATRIC" id="fig|1618023.3.peg.401"/>
<dbReference type="EMBL" id="JYON01000019">
    <property type="protein sequence ID" value="KJH70701.1"/>
    <property type="molecule type" value="Genomic_DNA"/>
</dbReference>
<evidence type="ECO:0000313" key="3">
    <source>
        <dbReference type="EMBL" id="KJH70701.1"/>
    </source>
</evidence>
<dbReference type="InterPro" id="IPR001387">
    <property type="entry name" value="Cro/C1-type_HTH"/>
</dbReference>